<comment type="similarity">
    <text evidence="5">Belongs to the CitG/MdcB family.</text>
</comment>
<evidence type="ECO:0000256" key="4">
    <source>
        <dbReference type="ARBA" id="ARBA00022840"/>
    </source>
</evidence>
<comment type="function">
    <text evidence="5">Involved in the formation of 2-(5''-phosphoribosyl)-3'-dephosphocoenzyme-A, the prosthetic group of the acyl-carrier protein of the malonate decarboxylase.</text>
</comment>
<dbReference type="RefSeq" id="WP_144570455.1">
    <property type="nucleotide sequence ID" value="NZ_VLKG01000002.1"/>
</dbReference>
<name>A0A562J065_9GAMM</name>
<reference evidence="6 7" key="1">
    <citation type="submission" date="2019-07" db="EMBL/GenBank/DDBJ databases">
        <title>Genomic Encyclopedia of Type Strains, Phase I: the one thousand microbial genomes (KMG-I) project.</title>
        <authorList>
            <person name="Kyrpides N."/>
        </authorList>
    </citation>
    <scope>NUCLEOTIDE SEQUENCE [LARGE SCALE GENOMIC DNA]</scope>
    <source>
        <strain evidence="6 7">DSM 375</strain>
    </source>
</reference>
<evidence type="ECO:0000313" key="7">
    <source>
        <dbReference type="Proteomes" id="UP000319627"/>
    </source>
</evidence>
<dbReference type="HAMAP" id="MF_01883">
    <property type="entry name" value="MdcB"/>
    <property type="match status" value="1"/>
</dbReference>
<dbReference type="PANTHER" id="PTHR30201:SF2">
    <property type="entry name" value="2-(5''-TRIPHOSPHORIBOSYL)-3'-DEPHOSPHOCOENZYME-A SYNTHASE"/>
    <property type="match status" value="1"/>
</dbReference>
<keyword evidence="7" id="KW-1185">Reference proteome</keyword>
<dbReference type="AlphaFoldDB" id="A0A562J065"/>
<dbReference type="Gene3D" id="1.10.4200.10">
    <property type="entry name" value="Triphosphoribosyl-dephospho-CoA protein"/>
    <property type="match status" value="1"/>
</dbReference>
<evidence type="ECO:0000256" key="5">
    <source>
        <dbReference type="HAMAP-Rule" id="MF_01883"/>
    </source>
</evidence>
<dbReference type="EMBL" id="VLKG01000002">
    <property type="protein sequence ID" value="TWH76669.1"/>
    <property type="molecule type" value="Genomic_DNA"/>
</dbReference>
<dbReference type="PANTHER" id="PTHR30201">
    <property type="entry name" value="TRIPHOSPHORIBOSYL-DEPHOSPHO-COA SYNTHASE"/>
    <property type="match status" value="1"/>
</dbReference>
<dbReference type="OrthoDB" id="114886at2"/>
<keyword evidence="3 5" id="KW-0547">Nucleotide-binding</keyword>
<comment type="catalytic activity">
    <reaction evidence="1 5">
        <text>3'-dephospho-CoA + ATP = 2'-(5''-triphospho-alpha-D-ribosyl)-3'-dephospho-CoA + adenine</text>
        <dbReference type="Rhea" id="RHEA:15117"/>
        <dbReference type="ChEBI" id="CHEBI:16708"/>
        <dbReference type="ChEBI" id="CHEBI:30616"/>
        <dbReference type="ChEBI" id="CHEBI:57328"/>
        <dbReference type="ChEBI" id="CHEBI:61378"/>
        <dbReference type="EC" id="2.4.2.52"/>
    </reaction>
</comment>
<organism evidence="6 7">
    <name type="scientific">Azomonas agilis</name>
    <dbReference type="NCBI Taxonomy" id="116849"/>
    <lineage>
        <taxon>Bacteria</taxon>
        <taxon>Pseudomonadati</taxon>
        <taxon>Pseudomonadota</taxon>
        <taxon>Gammaproteobacteria</taxon>
        <taxon>Pseudomonadales</taxon>
        <taxon>Pseudomonadaceae</taxon>
        <taxon>Azomonas</taxon>
    </lineage>
</organism>
<dbReference type="InterPro" id="IPR002736">
    <property type="entry name" value="CitG"/>
</dbReference>
<dbReference type="EC" id="2.4.2.52" evidence="5"/>
<dbReference type="InterPro" id="IPR017555">
    <property type="entry name" value="TriPribosyl-deP-CoA_syn"/>
</dbReference>
<proteinExistence type="inferred from homology"/>
<dbReference type="NCBIfam" id="NF002315">
    <property type="entry name" value="PRK01237.1"/>
    <property type="match status" value="1"/>
</dbReference>
<evidence type="ECO:0000313" key="6">
    <source>
        <dbReference type="EMBL" id="TWH76669.1"/>
    </source>
</evidence>
<gene>
    <name evidence="5" type="primary">mdcB</name>
    <name evidence="6" type="ORF">LX59_00714</name>
</gene>
<protein>
    <recommendedName>
        <fullName evidence="5">Probable 2-(5''-triphosphoribosyl)-3'-dephosphocoenzyme-A synthase</fullName>
        <shortName evidence="5">2-(5''-triphosphoribosyl)-3'-dephospho-CoA synthase</shortName>
        <ecNumber evidence="5">2.4.2.52</ecNumber>
    </recommendedName>
</protein>
<sequence length="292" mass="30769">MNAQAARQEQAWADRLADQAVQALLDEVALSPKPALVDQRGSGAHRDLNLGLMQASAWSLWPGFQAMAQAAQAEGQVTPGLRECIGQLGREAEAEMLRVTDGVNTHRGAIWALGLLVTAAAIAPDLCEAKAVAYRAAALARLPDRQLPAQSTSHGQRVMQRYGVRGARGEAQAGFPSVVLNGLPQLRASRRAGAIETNARLDALLAIMATLEDTCVLHRAGLDGMLCMQQGARAVLESGGSASLLGRQHLRALDQTLVALNASPGGAADLLAATLFLDALESDAQRLYGRDC</sequence>
<dbReference type="GO" id="GO:0051191">
    <property type="term" value="P:prosthetic group biosynthetic process"/>
    <property type="evidence" value="ECO:0007669"/>
    <property type="project" value="TreeGrafter"/>
</dbReference>
<keyword evidence="4 5" id="KW-0067">ATP-binding</keyword>
<dbReference type="GO" id="GO:0046917">
    <property type="term" value="F:triphosphoribosyl-dephospho-CoA synthase activity"/>
    <property type="evidence" value="ECO:0007669"/>
    <property type="project" value="UniProtKB-UniRule"/>
</dbReference>
<comment type="caution">
    <text evidence="6">The sequence shown here is derived from an EMBL/GenBank/DDBJ whole genome shotgun (WGS) entry which is preliminary data.</text>
</comment>
<dbReference type="GO" id="GO:0005524">
    <property type="term" value="F:ATP binding"/>
    <property type="evidence" value="ECO:0007669"/>
    <property type="project" value="UniProtKB-KW"/>
</dbReference>
<dbReference type="Proteomes" id="UP000319627">
    <property type="component" value="Unassembled WGS sequence"/>
</dbReference>
<evidence type="ECO:0000256" key="1">
    <source>
        <dbReference type="ARBA" id="ARBA00001210"/>
    </source>
</evidence>
<evidence type="ECO:0000256" key="3">
    <source>
        <dbReference type="ARBA" id="ARBA00022741"/>
    </source>
</evidence>
<keyword evidence="2 5" id="KW-0808">Transferase</keyword>
<dbReference type="Pfam" id="PF01874">
    <property type="entry name" value="CitG"/>
    <property type="match status" value="1"/>
</dbReference>
<evidence type="ECO:0000256" key="2">
    <source>
        <dbReference type="ARBA" id="ARBA00022679"/>
    </source>
</evidence>
<accession>A0A562J065</accession>
<dbReference type="NCBIfam" id="TIGR03132">
    <property type="entry name" value="malonate_mdcB"/>
    <property type="match status" value="1"/>
</dbReference>